<keyword evidence="1" id="KW-1133">Transmembrane helix</keyword>
<organism evidence="2 3">
    <name type="scientific">Pseudomonas alloputida</name>
    <dbReference type="NCBI Taxonomy" id="1940621"/>
    <lineage>
        <taxon>Bacteria</taxon>
        <taxon>Pseudomonadati</taxon>
        <taxon>Pseudomonadota</taxon>
        <taxon>Gammaproteobacteria</taxon>
        <taxon>Pseudomonadales</taxon>
        <taxon>Pseudomonadaceae</taxon>
        <taxon>Pseudomonas</taxon>
    </lineage>
</organism>
<keyword evidence="1" id="KW-0812">Transmembrane</keyword>
<feature type="transmembrane region" description="Helical" evidence="1">
    <location>
        <begin position="160"/>
        <end position="185"/>
    </location>
</feature>
<evidence type="ECO:0000313" key="3">
    <source>
        <dbReference type="Proteomes" id="UP001165439"/>
    </source>
</evidence>
<proteinExistence type="predicted"/>
<accession>A0AAW7HK63</accession>
<feature type="transmembrane region" description="Helical" evidence="1">
    <location>
        <begin position="89"/>
        <end position="108"/>
    </location>
</feature>
<feature type="transmembrane region" description="Helical" evidence="1">
    <location>
        <begin position="120"/>
        <end position="140"/>
    </location>
</feature>
<feature type="transmembrane region" description="Helical" evidence="1">
    <location>
        <begin position="44"/>
        <end position="69"/>
    </location>
</feature>
<sequence>MSKDMTPRVISLHDWKARALSAKGDERTATPACSIGSAMRSSALYVLAGMGVLAGVFALPAAGEAVSWVWYGWARLITREYSDVTPALWIDWLSMIAAAWALAMAYKLGNSKFELSAKCAGLMVALLLFGAIPALCALYATAPGMHLADGSYPLMAKMALFTANASLLLIGLGVIAAGIAAIVIFPQSERE</sequence>
<evidence type="ECO:0000313" key="2">
    <source>
        <dbReference type="EMBL" id="MDM3951088.1"/>
    </source>
</evidence>
<dbReference type="AlphaFoldDB" id="A0AAW7HK63"/>
<gene>
    <name evidence="2" type="ORF">LU674_001810</name>
</gene>
<protein>
    <recommendedName>
        <fullName evidence="4">Transmembrane protein</fullName>
    </recommendedName>
</protein>
<dbReference type="Proteomes" id="UP001165439">
    <property type="component" value="Unassembled WGS sequence"/>
</dbReference>
<dbReference type="RefSeq" id="WP_135002594.1">
    <property type="nucleotide sequence ID" value="NZ_JAJSRF020000001.1"/>
</dbReference>
<reference evidence="2" key="1">
    <citation type="submission" date="2023-06" db="EMBL/GenBank/DDBJ databases">
        <title>MBL-encoding genomic islands in Pseudomonas spp. in Poland.</title>
        <authorList>
            <person name="Urbanowicz P."/>
            <person name="Izdebski R."/>
            <person name="Biedrzycka M."/>
            <person name="Gniadkowski M."/>
        </authorList>
    </citation>
    <scope>NUCLEOTIDE SEQUENCE</scope>
    <source>
        <strain evidence="2">NMI5768_13</strain>
    </source>
</reference>
<keyword evidence="1" id="KW-0472">Membrane</keyword>
<evidence type="ECO:0000256" key="1">
    <source>
        <dbReference type="SAM" id="Phobius"/>
    </source>
</evidence>
<comment type="caution">
    <text evidence="2">The sequence shown here is derived from an EMBL/GenBank/DDBJ whole genome shotgun (WGS) entry which is preliminary data.</text>
</comment>
<name>A0AAW7HK63_9PSED</name>
<evidence type="ECO:0008006" key="4">
    <source>
        <dbReference type="Google" id="ProtNLM"/>
    </source>
</evidence>
<dbReference type="EMBL" id="JAJSRF020000001">
    <property type="protein sequence ID" value="MDM3951088.1"/>
    <property type="molecule type" value="Genomic_DNA"/>
</dbReference>